<name>A0A9N9HZS9_9GLOM</name>
<feature type="non-terminal residue" evidence="2">
    <location>
        <position position="1"/>
    </location>
</feature>
<evidence type="ECO:0000256" key="1">
    <source>
        <dbReference type="SAM" id="MobiDB-lite"/>
    </source>
</evidence>
<protein>
    <submittedName>
        <fullName evidence="2">4338_t:CDS:1</fullName>
    </submittedName>
</protein>
<feature type="region of interest" description="Disordered" evidence="1">
    <location>
        <begin position="79"/>
        <end position="99"/>
    </location>
</feature>
<dbReference type="EMBL" id="CAJVPV010020262">
    <property type="protein sequence ID" value="CAG8714124.1"/>
    <property type="molecule type" value="Genomic_DNA"/>
</dbReference>
<comment type="caution">
    <text evidence="2">The sequence shown here is derived from an EMBL/GenBank/DDBJ whole genome shotgun (WGS) entry which is preliminary data.</text>
</comment>
<dbReference type="AlphaFoldDB" id="A0A9N9HZS9"/>
<dbReference type="OrthoDB" id="10613587at2759"/>
<evidence type="ECO:0000313" key="3">
    <source>
        <dbReference type="Proteomes" id="UP000789342"/>
    </source>
</evidence>
<keyword evidence="3" id="KW-1185">Reference proteome</keyword>
<proteinExistence type="predicted"/>
<gene>
    <name evidence="2" type="ORF">AMORRO_LOCUS12885</name>
</gene>
<organism evidence="2 3">
    <name type="scientific">Acaulospora morrowiae</name>
    <dbReference type="NCBI Taxonomy" id="94023"/>
    <lineage>
        <taxon>Eukaryota</taxon>
        <taxon>Fungi</taxon>
        <taxon>Fungi incertae sedis</taxon>
        <taxon>Mucoromycota</taxon>
        <taxon>Glomeromycotina</taxon>
        <taxon>Glomeromycetes</taxon>
        <taxon>Diversisporales</taxon>
        <taxon>Acaulosporaceae</taxon>
        <taxon>Acaulospora</taxon>
    </lineage>
</organism>
<accession>A0A9N9HZS9</accession>
<evidence type="ECO:0000313" key="2">
    <source>
        <dbReference type="EMBL" id="CAG8714124.1"/>
    </source>
</evidence>
<sequence length="99" mass="11584">ETVQLLEKRLEEKDVYCTELEAKLERFTKDESTNQLREELDDRDFRITQLESKVNLLVEEVDKLRNMDGFQYQTETSHLDLTSASSSSSGTFLHYDESS</sequence>
<reference evidence="2" key="1">
    <citation type="submission" date="2021-06" db="EMBL/GenBank/DDBJ databases">
        <authorList>
            <person name="Kallberg Y."/>
            <person name="Tangrot J."/>
            <person name="Rosling A."/>
        </authorList>
    </citation>
    <scope>NUCLEOTIDE SEQUENCE</scope>
    <source>
        <strain evidence="2">CL551</strain>
    </source>
</reference>
<dbReference type="Proteomes" id="UP000789342">
    <property type="component" value="Unassembled WGS sequence"/>
</dbReference>